<dbReference type="AlphaFoldDB" id="A0A3B3VRH3"/>
<reference evidence="2" key="2">
    <citation type="submission" date="2025-09" db="UniProtKB">
        <authorList>
            <consortium name="Ensembl"/>
        </authorList>
    </citation>
    <scope>IDENTIFICATION</scope>
</reference>
<evidence type="ECO:0000256" key="1">
    <source>
        <dbReference type="SAM" id="MobiDB-lite"/>
    </source>
</evidence>
<sequence length="95" mass="11158">MKQVHVKKNPAFFCCNLHTHTQKKSIQAKKLRMLHVTVSETSLRSQSLRLINTRHGQKCKASSRQRKWTGGRKHNTYDREQGLEMFEGCDMDDDR</sequence>
<feature type="region of interest" description="Disordered" evidence="1">
    <location>
        <begin position="54"/>
        <end position="75"/>
    </location>
</feature>
<organism evidence="2 3">
    <name type="scientific">Poecilia latipinna</name>
    <name type="common">sailfin molly</name>
    <dbReference type="NCBI Taxonomy" id="48699"/>
    <lineage>
        <taxon>Eukaryota</taxon>
        <taxon>Metazoa</taxon>
        <taxon>Chordata</taxon>
        <taxon>Craniata</taxon>
        <taxon>Vertebrata</taxon>
        <taxon>Euteleostomi</taxon>
        <taxon>Actinopterygii</taxon>
        <taxon>Neopterygii</taxon>
        <taxon>Teleostei</taxon>
        <taxon>Neoteleostei</taxon>
        <taxon>Acanthomorphata</taxon>
        <taxon>Ovalentaria</taxon>
        <taxon>Atherinomorphae</taxon>
        <taxon>Cyprinodontiformes</taxon>
        <taxon>Poeciliidae</taxon>
        <taxon>Poeciliinae</taxon>
        <taxon>Poecilia</taxon>
    </lineage>
</organism>
<dbReference type="Ensembl" id="ENSPLAT00000022344.1">
    <property type="protein sequence ID" value="ENSPLAP00000028400.1"/>
    <property type="gene ID" value="ENSPLAG00000017759.1"/>
</dbReference>
<reference evidence="2" key="1">
    <citation type="submission" date="2025-08" db="UniProtKB">
        <authorList>
            <consortium name="Ensembl"/>
        </authorList>
    </citation>
    <scope>IDENTIFICATION</scope>
</reference>
<dbReference type="Proteomes" id="UP000261500">
    <property type="component" value="Unplaced"/>
</dbReference>
<proteinExistence type="predicted"/>
<evidence type="ECO:0000313" key="3">
    <source>
        <dbReference type="Proteomes" id="UP000261500"/>
    </source>
</evidence>
<feature type="compositionally biased region" description="Basic residues" evidence="1">
    <location>
        <begin position="55"/>
        <end position="74"/>
    </location>
</feature>
<name>A0A3B3VRH3_9TELE</name>
<accession>A0A3B3VRH3</accession>
<protein>
    <submittedName>
        <fullName evidence="2">Uncharacterized protein</fullName>
    </submittedName>
</protein>
<evidence type="ECO:0000313" key="2">
    <source>
        <dbReference type="Ensembl" id="ENSPLAP00000028400.1"/>
    </source>
</evidence>
<keyword evidence="3" id="KW-1185">Reference proteome</keyword>